<accession>A0ABZ2MHP2</accession>
<name>A0ABZ2MHP2_9MICO</name>
<protein>
    <submittedName>
        <fullName evidence="1">GIY-YIG nuclease family protein</fullName>
    </submittedName>
</protein>
<evidence type="ECO:0000313" key="1">
    <source>
        <dbReference type="EMBL" id="WXB76584.1"/>
    </source>
</evidence>
<dbReference type="CDD" id="cd10446">
    <property type="entry name" value="GIY-YIG_unchar_1"/>
    <property type="match status" value="1"/>
</dbReference>
<dbReference type="Gene3D" id="3.40.1440.10">
    <property type="entry name" value="GIY-YIG endonuclease"/>
    <property type="match status" value="1"/>
</dbReference>
<sequence length="273" mass="30744">MLTFNDLLTLQGVDPRQVRLVRHQDRRLRAGRLYEAWHNDRETFENYQSAQVRDVFPIDAFLASFIVTDAGKTVFVGMYSVGSVGSCPPGTTDALLNSDVSGQFKYDLQLLDVLSEYRDKLAIEWGPGTRVWVQQAANQAKPVIELAEQYEPKFPGFRRFIRLVDDVPTLPSGWQQVLRSVKGVYLLVDVETGQQYVGSAKGEDSLLGRWMDYATDGHGGNLALKEATKMGRPTYQVSVLEVVDENTPDETIEQTESYWKGKLLSREFGLNLG</sequence>
<dbReference type="EMBL" id="CP144913">
    <property type="protein sequence ID" value="WXB76584.1"/>
    <property type="molecule type" value="Genomic_DNA"/>
</dbReference>
<evidence type="ECO:0000313" key="2">
    <source>
        <dbReference type="Proteomes" id="UP001382727"/>
    </source>
</evidence>
<gene>
    <name evidence="1" type="ORF">V1351_00575</name>
</gene>
<dbReference type="Proteomes" id="UP001382727">
    <property type="component" value="Chromosome"/>
</dbReference>
<dbReference type="InterPro" id="IPR035901">
    <property type="entry name" value="GIY-YIG_endonuc_sf"/>
</dbReference>
<dbReference type="RefSeq" id="WP_338749700.1">
    <property type="nucleotide sequence ID" value="NZ_CP144913.1"/>
</dbReference>
<reference evidence="1 2" key="1">
    <citation type="submission" date="2024-02" db="EMBL/GenBank/DDBJ databases">
        <title>Janibacter sp. nov., isolated from gut of marine sandworm.</title>
        <authorList>
            <person name="Kim B."/>
            <person name="Jun M.O."/>
            <person name="Shin N.-R."/>
        </authorList>
    </citation>
    <scope>NUCLEOTIDE SEQUENCE [LARGE SCALE GENOMIC DNA]</scope>
    <source>
        <strain evidence="1 2">A1S7</strain>
    </source>
</reference>
<keyword evidence="2" id="KW-1185">Reference proteome</keyword>
<proteinExistence type="predicted"/>
<dbReference type="SUPFAM" id="SSF82771">
    <property type="entry name" value="GIY-YIG endonuclease"/>
    <property type="match status" value="1"/>
</dbReference>
<organism evidence="1 2">
    <name type="scientific">Janibacter alittae</name>
    <dbReference type="NCBI Taxonomy" id="3115209"/>
    <lineage>
        <taxon>Bacteria</taxon>
        <taxon>Bacillati</taxon>
        <taxon>Actinomycetota</taxon>
        <taxon>Actinomycetes</taxon>
        <taxon>Micrococcales</taxon>
        <taxon>Intrasporangiaceae</taxon>
        <taxon>Janibacter</taxon>
    </lineage>
</organism>